<evidence type="ECO:0000256" key="1">
    <source>
        <dbReference type="PROSITE-ProRule" id="PRU00023"/>
    </source>
</evidence>
<dbReference type="PROSITE" id="PS50297">
    <property type="entry name" value="ANK_REP_REGION"/>
    <property type="match status" value="1"/>
</dbReference>
<dbReference type="Gene3D" id="1.25.40.20">
    <property type="entry name" value="Ankyrin repeat-containing domain"/>
    <property type="match status" value="1"/>
</dbReference>
<dbReference type="EMBL" id="ML978078">
    <property type="protein sequence ID" value="KAF2009656.1"/>
    <property type="molecule type" value="Genomic_DNA"/>
</dbReference>
<proteinExistence type="predicted"/>
<name>A0A6A5X9W6_9PLEO</name>
<accession>A0A6A5X9W6</accession>
<keyword evidence="1" id="KW-0040">ANK repeat</keyword>
<organism evidence="2 3">
    <name type="scientific">Aaosphaeria arxii CBS 175.79</name>
    <dbReference type="NCBI Taxonomy" id="1450172"/>
    <lineage>
        <taxon>Eukaryota</taxon>
        <taxon>Fungi</taxon>
        <taxon>Dikarya</taxon>
        <taxon>Ascomycota</taxon>
        <taxon>Pezizomycotina</taxon>
        <taxon>Dothideomycetes</taxon>
        <taxon>Pleosporomycetidae</taxon>
        <taxon>Pleosporales</taxon>
        <taxon>Pleosporales incertae sedis</taxon>
        <taxon>Aaosphaeria</taxon>
    </lineage>
</organism>
<dbReference type="Proteomes" id="UP000799778">
    <property type="component" value="Unassembled WGS sequence"/>
</dbReference>
<evidence type="ECO:0000313" key="3">
    <source>
        <dbReference type="Proteomes" id="UP000799778"/>
    </source>
</evidence>
<gene>
    <name evidence="2" type="ORF">BU24DRAFT_468014</name>
</gene>
<dbReference type="RefSeq" id="XP_033377995.1">
    <property type="nucleotide sequence ID" value="XM_033532491.1"/>
</dbReference>
<dbReference type="SUPFAM" id="SSF48403">
    <property type="entry name" value="Ankyrin repeat"/>
    <property type="match status" value="1"/>
</dbReference>
<sequence>MSSSRYITQWVLYCLNSIEDKKNAFDMVGIDGMSPLHLATKSGNLELIGTIIDDCRRRPTGLDVWGRTATHLSMSYGHRDITTKFLEKSPLTDAVDEMGMTPLKYLLENNEQLLDTDTQIRYISEIYDQAREDMVAVIPEILNSMNEALVETIPKMIEVSADSHDSTTYMKWVQRAFDTAIWKKMKHPYHKAARIASLDAIHKLKSESNISMDLDEDGWSCIDYAETYRMSKLEDDISSSLQDPDKHRYQVPRSLDLWPEVSSLITVSSCSKAAHTSCLGFHCESSINLSTVLLRMLVSSTGP</sequence>
<dbReference type="Pfam" id="PF12796">
    <property type="entry name" value="Ank_2"/>
    <property type="match status" value="1"/>
</dbReference>
<reference evidence="2" key="1">
    <citation type="journal article" date="2020" name="Stud. Mycol.">
        <title>101 Dothideomycetes genomes: a test case for predicting lifestyles and emergence of pathogens.</title>
        <authorList>
            <person name="Haridas S."/>
            <person name="Albert R."/>
            <person name="Binder M."/>
            <person name="Bloem J."/>
            <person name="Labutti K."/>
            <person name="Salamov A."/>
            <person name="Andreopoulos B."/>
            <person name="Baker S."/>
            <person name="Barry K."/>
            <person name="Bills G."/>
            <person name="Bluhm B."/>
            <person name="Cannon C."/>
            <person name="Castanera R."/>
            <person name="Culley D."/>
            <person name="Daum C."/>
            <person name="Ezra D."/>
            <person name="Gonzalez J."/>
            <person name="Henrissat B."/>
            <person name="Kuo A."/>
            <person name="Liang C."/>
            <person name="Lipzen A."/>
            <person name="Lutzoni F."/>
            <person name="Magnuson J."/>
            <person name="Mondo S."/>
            <person name="Nolan M."/>
            <person name="Ohm R."/>
            <person name="Pangilinan J."/>
            <person name="Park H.-J."/>
            <person name="Ramirez L."/>
            <person name="Alfaro M."/>
            <person name="Sun H."/>
            <person name="Tritt A."/>
            <person name="Yoshinaga Y."/>
            <person name="Zwiers L.-H."/>
            <person name="Turgeon B."/>
            <person name="Goodwin S."/>
            <person name="Spatafora J."/>
            <person name="Crous P."/>
            <person name="Grigoriev I."/>
        </authorList>
    </citation>
    <scope>NUCLEOTIDE SEQUENCE</scope>
    <source>
        <strain evidence="2">CBS 175.79</strain>
    </source>
</reference>
<dbReference type="InterPro" id="IPR002110">
    <property type="entry name" value="Ankyrin_rpt"/>
</dbReference>
<dbReference type="InterPro" id="IPR036770">
    <property type="entry name" value="Ankyrin_rpt-contain_sf"/>
</dbReference>
<dbReference type="OrthoDB" id="194358at2759"/>
<keyword evidence="3" id="KW-1185">Reference proteome</keyword>
<dbReference type="AlphaFoldDB" id="A0A6A5X9W6"/>
<dbReference type="PROSITE" id="PS50088">
    <property type="entry name" value="ANK_REPEAT"/>
    <property type="match status" value="1"/>
</dbReference>
<dbReference type="GeneID" id="54289888"/>
<evidence type="ECO:0000313" key="2">
    <source>
        <dbReference type="EMBL" id="KAF2009656.1"/>
    </source>
</evidence>
<feature type="repeat" description="ANK" evidence="1">
    <location>
        <begin position="31"/>
        <end position="53"/>
    </location>
</feature>
<protein>
    <submittedName>
        <fullName evidence="2">Uncharacterized protein</fullName>
    </submittedName>
</protein>
<dbReference type="SMART" id="SM00248">
    <property type="entry name" value="ANK"/>
    <property type="match status" value="2"/>
</dbReference>